<organism evidence="1">
    <name type="scientific">hydrothermal vent metagenome</name>
    <dbReference type="NCBI Taxonomy" id="652676"/>
    <lineage>
        <taxon>unclassified sequences</taxon>
        <taxon>metagenomes</taxon>
        <taxon>ecological metagenomes</taxon>
    </lineage>
</organism>
<dbReference type="Gene3D" id="3.40.1260.10">
    <property type="entry name" value="DsrEFH-like"/>
    <property type="match status" value="1"/>
</dbReference>
<protein>
    <submittedName>
        <fullName evidence="1">Uncharacterized protein</fullName>
    </submittedName>
</protein>
<accession>A0A3B0XTA4</accession>
<name>A0A3B0XTA4_9ZZZZ</name>
<dbReference type="InterPro" id="IPR003787">
    <property type="entry name" value="Sulphur_relay_DsrE/F-like"/>
</dbReference>
<reference evidence="1" key="1">
    <citation type="submission" date="2018-06" db="EMBL/GenBank/DDBJ databases">
        <authorList>
            <person name="Zhirakovskaya E."/>
        </authorList>
    </citation>
    <scope>NUCLEOTIDE SEQUENCE</scope>
</reference>
<dbReference type="SUPFAM" id="SSF75169">
    <property type="entry name" value="DsrEFH-like"/>
    <property type="match status" value="1"/>
</dbReference>
<dbReference type="AlphaFoldDB" id="A0A3B0XTA4"/>
<proteinExistence type="predicted"/>
<dbReference type="Pfam" id="PF02635">
    <property type="entry name" value="DsrE"/>
    <property type="match status" value="1"/>
</dbReference>
<dbReference type="EMBL" id="UOFI01000095">
    <property type="protein sequence ID" value="VAW67353.1"/>
    <property type="molecule type" value="Genomic_DNA"/>
</dbReference>
<evidence type="ECO:0000313" key="1">
    <source>
        <dbReference type="EMBL" id="VAW67353.1"/>
    </source>
</evidence>
<sequence length="164" mass="18168">MNKIKTCCLLGLYLTLASGVSFSADKTTTGTWGGATTEQVEYKPQKVVYDVNVKTLSAMNGVLDRASFLSKITGADPFDSSIVLILHGSEIPFFARKNYLKYKELIHRTQSLVESETLVIKMCKIAAQGQGFKPDEIHGFIKMVPMGDAEIIRLQNEEGHAYMQ</sequence>
<gene>
    <name evidence="1" type="ORF">MNBD_GAMMA09-2621</name>
</gene>
<dbReference type="InterPro" id="IPR027396">
    <property type="entry name" value="DsrEFH-like"/>
</dbReference>